<name>A0A4V1KJJ9_9HYPH</name>
<dbReference type="PANTHER" id="PTHR43685:SF2">
    <property type="entry name" value="GLYCOSYLTRANSFERASE 2-LIKE DOMAIN-CONTAINING PROTEIN"/>
    <property type="match status" value="1"/>
</dbReference>
<dbReference type="InterPro" id="IPR050834">
    <property type="entry name" value="Glycosyltransf_2"/>
</dbReference>
<dbReference type="PANTHER" id="PTHR43685">
    <property type="entry name" value="GLYCOSYLTRANSFERASE"/>
    <property type="match status" value="1"/>
</dbReference>
<dbReference type="Gene3D" id="3.90.550.10">
    <property type="entry name" value="Spore Coat Polysaccharide Biosynthesis Protein SpsA, Chain A"/>
    <property type="match status" value="1"/>
</dbReference>
<evidence type="ECO:0000256" key="1">
    <source>
        <dbReference type="SAM" id="MobiDB-lite"/>
    </source>
</evidence>
<dbReference type="AlphaFoldDB" id="A0A4V1KJJ9"/>
<dbReference type="RefSeq" id="WP_128776677.1">
    <property type="nucleotide sequence ID" value="NZ_RYFI01000004.1"/>
</dbReference>
<dbReference type="Gene3D" id="3.40.50.2000">
    <property type="entry name" value="Glycogen Phosphorylase B"/>
    <property type="match status" value="1"/>
</dbReference>
<evidence type="ECO:0000259" key="2">
    <source>
        <dbReference type="Pfam" id="PF00535"/>
    </source>
</evidence>
<evidence type="ECO:0000313" key="4">
    <source>
        <dbReference type="Proteomes" id="UP000289708"/>
    </source>
</evidence>
<comment type="caution">
    <text evidence="3">The sequence shown here is derived from an EMBL/GenBank/DDBJ whole genome shotgun (WGS) entry which is preliminary data.</text>
</comment>
<dbReference type="InterPro" id="IPR029044">
    <property type="entry name" value="Nucleotide-diphossugar_trans"/>
</dbReference>
<dbReference type="Pfam" id="PF00535">
    <property type="entry name" value="Glycos_transf_2"/>
    <property type="match status" value="1"/>
</dbReference>
<dbReference type="CDD" id="cd00761">
    <property type="entry name" value="Glyco_tranf_GTA_type"/>
    <property type="match status" value="1"/>
</dbReference>
<dbReference type="InterPro" id="IPR001173">
    <property type="entry name" value="Glyco_trans_2-like"/>
</dbReference>
<evidence type="ECO:0000313" key="3">
    <source>
        <dbReference type="EMBL" id="RXF74452.1"/>
    </source>
</evidence>
<sequence length="1058" mass="118023">MNVRTRGVPLTHFPINGDLQGLTPSDPVTLIRPATSFAPGWRLLVRPSESDIAVSPKVFAAEGGAGRISLYGLEARGALDRSYFRTEIEIDPKLWIERKPNVLSFFASSLPELGRSASFASICVCRRVEGRLDGEIVELAKSHRLGLSLTEHRLTLELDDAETLYRAACSAQEDGAQSLWLSFISRSPRIGFQLARVEFVTVTLEGDAQRLQAVTTMTPLARTVPVSQDDAERVAREKLLVRRIEQELIDLEKKLWGGFSELARRELGRIVGSNLAHPEARARAAWELARWSASQGDYVECLAMLRSVRTHSKVFARRRNVRLIEYFALTSLGAFKDAIEAIERARVFNKDDANFSLSLANVYLAMAEAGEMARADADARRLAEINAIYAKDGLLPVFNSDASEPLTISRLRCDTRRHHRSGGPKVSVLMAAFNAEEHLEIAVDSMLGQTWRNLELVIVDDCSEDRTWDKIKSYEKRDSRVKALRNETNMGAYPTRNRALAVSDGDYVTVHDSDDWSHPQMLERQIDLLLTQSSARFSFSMMSRVTEDLRFGVRPSRRNMEIVHRSYPSLMISRADLAELGVWDGVRANADAELVKRARMHFGDAAMADAAGSSPLSFFLVRPESLTEQRGTGLLSLTFGARHEYDRQADYVHRQMMAAGAIGLPKRTSRKAPFASPSGLLPKELIGSRHYDIILISDLSLKGGTRSCNLSYIDAATASGKRVGLFHWPRGDLKLLPDIEPGYRDRNQTECVDIITCDEEVSCDALIVHHPPIMASKLDSVPQIAAKSGYILVNQLPYQLEGQANVFYEPLLAERDFVRLFGLKPTWLPISPLVRRHLSFAVAHGSIDDVDWYPPLLMAERAKDALRSEGPLVIGRHARDHWTKWPADIDALKSAYCVDSDIEVRLLGGADHAVKLLGRVPPNWQVLEFDSVAVEDFIDQLDALIHFPNEEYIEEFGRTVAEAMARSVPCILPHKFEEVFGSAALYCAPEDVPAVLRKLVADPVLSAEIASRGRAFVRAHCSATALARRLDRVLGRPLSDARPEMTPSSRRHVLESTR</sequence>
<dbReference type="GO" id="GO:0016740">
    <property type="term" value="F:transferase activity"/>
    <property type="evidence" value="ECO:0007669"/>
    <property type="project" value="UniProtKB-KW"/>
</dbReference>
<organism evidence="3 4">
    <name type="scientific">Hansschlegelia zhihuaiae</name>
    <dbReference type="NCBI Taxonomy" id="405005"/>
    <lineage>
        <taxon>Bacteria</taxon>
        <taxon>Pseudomonadati</taxon>
        <taxon>Pseudomonadota</taxon>
        <taxon>Alphaproteobacteria</taxon>
        <taxon>Hyphomicrobiales</taxon>
        <taxon>Methylopilaceae</taxon>
        <taxon>Hansschlegelia</taxon>
    </lineage>
</organism>
<keyword evidence="4" id="KW-1185">Reference proteome</keyword>
<dbReference type="SUPFAM" id="SSF53448">
    <property type="entry name" value="Nucleotide-diphospho-sugar transferases"/>
    <property type="match status" value="1"/>
</dbReference>
<gene>
    <name evidence="3" type="ORF">EK403_06500</name>
</gene>
<dbReference type="Proteomes" id="UP000289708">
    <property type="component" value="Unassembled WGS sequence"/>
</dbReference>
<dbReference type="SUPFAM" id="SSF53756">
    <property type="entry name" value="UDP-Glycosyltransferase/glycogen phosphorylase"/>
    <property type="match status" value="1"/>
</dbReference>
<proteinExistence type="predicted"/>
<feature type="region of interest" description="Disordered" evidence="1">
    <location>
        <begin position="1038"/>
        <end position="1058"/>
    </location>
</feature>
<protein>
    <submittedName>
        <fullName evidence="3">Glycosyltransferase</fullName>
    </submittedName>
</protein>
<accession>A0A4V1KJJ9</accession>
<keyword evidence="3" id="KW-0808">Transferase</keyword>
<dbReference type="OrthoDB" id="9783791at2"/>
<feature type="domain" description="Glycosyltransferase 2-like" evidence="2">
    <location>
        <begin position="427"/>
        <end position="531"/>
    </location>
</feature>
<dbReference type="EMBL" id="RYFI01000004">
    <property type="protein sequence ID" value="RXF74452.1"/>
    <property type="molecule type" value="Genomic_DNA"/>
</dbReference>
<reference evidence="3 4" key="1">
    <citation type="submission" date="2018-12" db="EMBL/GenBank/DDBJ databases">
        <title>bacterium Hansschlegelia zhihuaiae S113.</title>
        <authorList>
            <person name="He J."/>
        </authorList>
    </citation>
    <scope>NUCLEOTIDE SEQUENCE [LARGE SCALE GENOMIC DNA]</scope>
    <source>
        <strain evidence="3 4">S 113</strain>
    </source>
</reference>